<dbReference type="EMBL" id="CAKLBY020000051">
    <property type="protein sequence ID" value="CAK7919973.1"/>
    <property type="molecule type" value="Genomic_DNA"/>
</dbReference>
<evidence type="ECO:0000313" key="1">
    <source>
        <dbReference type="EMBL" id="CAK7919973.1"/>
    </source>
</evidence>
<reference evidence="1" key="1">
    <citation type="submission" date="2024-01" db="EMBL/GenBank/DDBJ databases">
        <authorList>
            <person name="Webb A."/>
        </authorList>
    </citation>
    <scope>NUCLEOTIDE SEQUENCE</scope>
    <source>
        <strain evidence="1">Pm1</strain>
    </source>
</reference>
<evidence type="ECO:0000313" key="2">
    <source>
        <dbReference type="Proteomes" id="UP001162060"/>
    </source>
</evidence>
<organism evidence="1 2">
    <name type="scientific">Peronospora matthiolae</name>
    <dbReference type="NCBI Taxonomy" id="2874970"/>
    <lineage>
        <taxon>Eukaryota</taxon>
        <taxon>Sar</taxon>
        <taxon>Stramenopiles</taxon>
        <taxon>Oomycota</taxon>
        <taxon>Peronosporomycetes</taxon>
        <taxon>Peronosporales</taxon>
        <taxon>Peronosporaceae</taxon>
        <taxon>Peronospora</taxon>
    </lineage>
</organism>
<proteinExistence type="predicted"/>
<dbReference type="Proteomes" id="UP001162060">
    <property type="component" value="Unassembled WGS sequence"/>
</dbReference>
<comment type="caution">
    <text evidence="1">The sequence shown here is derived from an EMBL/GenBank/DDBJ whole genome shotgun (WGS) entry which is preliminary data.</text>
</comment>
<gene>
    <name evidence="1" type="ORF">PM001_LOCUS6366</name>
</gene>
<protein>
    <submittedName>
        <fullName evidence="1">Uncharacterized protein</fullName>
    </submittedName>
</protein>
<name>A0AAV1TFH1_9STRA</name>
<dbReference type="AlphaFoldDB" id="A0AAV1TFH1"/>
<sequence length="164" mass="17815">MSPKYKSEAGATAQAKLAKVTDLPNKTAGKQLEEKSAAPMGTMDKMMAMVGDISDTMNFLGAGVTLQALDGDLSWKKSPTDFGAMRQDFGYVGLHRGKYGGAEARMGAVPESTHPRQETPPDMYPGVGMPDRFFADEDPQVYGMPDAKDRKLALQSFNVKELYL</sequence>
<accession>A0AAV1TFH1</accession>